<protein>
    <recommendedName>
        <fullName evidence="8">Cytochrome P450</fullName>
    </recommendedName>
</protein>
<dbReference type="PANTHER" id="PTHR24305:SF234">
    <property type="entry name" value="CYTOCHROME P450"/>
    <property type="match status" value="1"/>
</dbReference>
<dbReference type="PRINTS" id="PR00385">
    <property type="entry name" value="P450"/>
</dbReference>
<keyword evidence="4 5" id="KW-0408">Iron</keyword>
<evidence type="ECO:0000313" key="6">
    <source>
        <dbReference type="EMBL" id="KAL1881630.1"/>
    </source>
</evidence>
<dbReference type="PANTHER" id="PTHR24305">
    <property type="entry name" value="CYTOCHROME P450"/>
    <property type="match status" value="1"/>
</dbReference>
<comment type="similarity">
    <text evidence="5">Belongs to the cytochrome P450 family.</text>
</comment>
<dbReference type="SUPFAM" id="SSF48264">
    <property type="entry name" value="Cytochrome P450"/>
    <property type="match status" value="1"/>
</dbReference>
<dbReference type="InterPro" id="IPR002401">
    <property type="entry name" value="Cyt_P450_E_grp-I"/>
</dbReference>
<dbReference type="Proteomes" id="UP001583193">
    <property type="component" value="Unassembled WGS sequence"/>
</dbReference>
<dbReference type="InterPro" id="IPR036396">
    <property type="entry name" value="Cyt_P450_sf"/>
</dbReference>
<reference evidence="6 7" key="1">
    <citation type="journal article" date="2024" name="IMA Fungus">
        <title>IMA Genome - F19 : A genome assembly and annotation guide to empower mycologists, including annotated draft genome sequences of Ceratocystis pirilliformis, Diaporthe australafricana, Fusarium ophioides, Paecilomyces lecythidis, and Sporothrix stenoceras.</title>
        <authorList>
            <person name="Aylward J."/>
            <person name="Wilson A.M."/>
            <person name="Visagie C.M."/>
            <person name="Spraker J."/>
            <person name="Barnes I."/>
            <person name="Buitendag C."/>
            <person name="Ceriani C."/>
            <person name="Del Mar Angel L."/>
            <person name="du Plessis D."/>
            <person name="Fuchs T."/>
            <person name="Gasser K."/>
            <person name="Kramer D."/>
            <person name="Li W."/>
            <person name="Munsamy K."/>
            <person name="Piso A."/>
            <person name="Price J.L."/>
            <person name="Sonnekus B."/>
            <person name="Thomas C."/>
            <person name="van der Nest A."/>
            <person name="van Dijk A."/>
            <person name="van Heerden A."/>
            <person name="van Vuuren N."/>
            <person name="Yilmaz N."/>
            <person name="Duong T.A."/>
            <person name="van der Merwe N.A."/>
            <person name="Wingfield M.J."/>
            <person name="Wingfield B.D."/>
        </authorList>
    </citation>
    <scope>NUCLEOTIDE SEQUENCE [LARGE SCALE GENOMIC DNA]</scope>
    <source>
        <strain evidence="6 7">CMW 18167</strain>
    </source>
</reference>
<dbReference type="InterPro" id="IPR017972">
    <property type="entry name" value="Cyt_P450_CS"/>
</dbReference>
<organism evidence="6 7">
    <name type="scientific">Paecilomyces lecythidis</name>
    <dbReference type="NCBI Taxonomy" id="3004212"/>
    <lineage>
        <taxon>Eukaryota</taxon>
        <taxon>Fungi</taxon>
        <taxon>Dikarya</taxon>
        <taxon>Ascomycota</taxon>
        <taxon>Pezizomycotina</taxon>
        <taxon>Eurotiomycetes</taxon>
        <taxon>Eurotiomycetidae</taxon>
        <taxon>Eurotiales</taxon>
        <taxon>Thermoascaceae</taxon>
        <taxon>Paecilomyces</taxon>
    </lineage>
</organism>
<keyword evidence="5" id="KW-0349">Heme</keyword>
<accession>A0ABR3Y123</accession>
<evidence type="ECO:0000313" key="7">
    <source>
        <dbReference type="Proteomes" id="UP001583193"/>
    </source>
</evidence>
<evidence type="ECO:0000256" key="3">
    <source>
        <dbReference type="ARBA" id="ARBA00023002"/>
    </source>
</evidence>
<evidence type="ECO:0000256" key="5">
    <source>
        <dbReference type="RuleBase" id="RU000461"/>
    </source>
</evidence>
<keyword evidence="7" id="KW-1185">Reference proteome</keyword>
<dbReference type="InterPro" id="IPR050121">
    <property type="entry name" value="Cytochrome_P450_monoxygenase"/>
</dbReference>
<proteinExistence type="inferred from homology"/>
<evidence type="ECO:0008006" key="8">
    <source>
        <dbReference type="Google" id="ProtNLM"/>
    </source>
</evidence>
<keyword evidence="2 5" id="KW-0479">Metal-binding</keyword>
<sequence>MLEESRDTFESWFLQAFDVAAKAVWTSYYNPTLSRLMELLPASLLKSFDPQLSNVLKLLKFAETCAMHYEKHGNTTSHPVIFDSLQRLTNDQKTVESMDILVAGADTTASTLTAAILHILPAQHIREQLVDSLKKIDFDEKGRLVLSELEKIDYLVACVKESLRIGLAVPGRLPRVVPDDPSSPLIVDGKRVPPGTVVSMSAYTMHFNEKIWGLDAREFNPSRWLTPDAKKLDQYLCTFSKGPRMCIGQNVATAEVTIVLGYLFKSFHLSLPPNFERPKMADLFTLEYSKPGVHVNFKSVI</sequence>
<dbReference type="PRINTS" id="PR00463">
    <property type="entry name" value="EP450I"/>
</dbReference>
<evidence type="ECO:0000256" key="1">
    <source>
        <dbReference type="ARBA" id="ARBA00001971"/>
    </source>
</evidence>
<gene>
    <name evidence="6" type="ORF">Plec18167_003228</name>
</gene>
<evidence type="ECO:0000256" key="2">
    <source>
        <dbReference type="ARBA" id="ARBA00022723"/>
    </source>
</evidence>
<dbReference type="EMBL" id="JAVDPF010000007">
    <property type="protein sequence ID" value="KAL1881630.1"/>
    <property type="molecule type" value="Genomic_DNA"/>
</dbReference>
<comment type="caution">
    <text evidence="6">The sequence shown here is derived from an EMBL/GenBank/DDBJ whole genome shotgun (WGS) entry which is preliminary data.</text>
</comment>
<dbReference type="Pfam" id="PF00067">
    <property type="entry name" value="p450"/>
    <property type="match status" value="1"/>
</dbReference>
<dbReference type="Gene3D" id="1.10.630.10">
    <property type="entry name" value="Cytochrome P450"/>
    <property type="match status" value="1"/>
</dbReference>
<comment type="cofactor">
    <cofactor evidence="1">
        <name>heme</name>
        <dbReference type="ChEBI" id="CHEBI:30413"/>
    </cofactor>
</comment>
<dbReference type="InterPro" id="IPR001128">
    <property type="entry name" value="Cyt_P450"/>
</dbReference>
<evidence type="ECO:0000256" key="4">
    <source>
        <dbReference type="ARBA" id="ARBA00023004"/>
    </source>
</evidence>
<keyword evidence="5" id="KW-0503">Monooxygenase</keyword>
<keyword evidence="3 5" id="KW-0560">Oxidoreductase</keyword>
<dbReference type="PROSITE" id="PS00086">
    <property type="entry name" value="CYTOCHROME_P450"/>
    <property type="match status" value="1"/>
</dbReference>
<name>A0ABR3Y123_9EURO</name>